<protein>
    <submittedName>
        <fullName evidence="3">Kazal-type serine protease inhibitor domain-containing protein</fullName>
    </submittedName>
</protein>
<dbReference type="EMBL" id="CP159373">
    <property type="protein sequence ID" value="XCN71224.1"/>
    <property type="molecule type" value="Genomic_DNA"/>
</dbReference>
<evidence type="ECO:0000313" key="3">
    <source>
        <dbReference type="EMBL" id="XCN71224.1"/>
    </source>
</evidence>
<dbReference type="KEGG" id="eaj:Q3M24_12975"/>
<dbReference type="PROSITE" id="PS51257">
    <property type="entry name" value="PROKAR_LIPOPROTEIN"/>
    <property type="match status" value="1"/>
</dbReference>
<accession>A0AAU8LQQ9</accession>
<dbReference type="AlphaFoldDB" id="A0AAU8LQQ9"/>
<sequence length="146" mass="14904">MKQYIMLFFCCCTIFILAGCSTVTPPGAVACGGFRGQGCPADQYCDYPEGANCGRADATGVCMPKPDACIQQFDPVCGCDGKTYSNDCTAAVAGVSVDYPGECGGEQIVCGGIGGFLCPEGMQCVDDPGDDCDPAHGGADCMGICK</sequence>
<dbReference type="Gene3D" id="3.30.60.30">
    <property type="match status" value="1"/>
</dbReference>
<dbReference type="SUPFAM" id="SSF100895">
    <property type="entry name" value="Kazal-type serine protease inhibitors"/>
    <property type="match status" value="1"/>
</dbReference>
<dbReference type="SMART" id="SM00280">
    <property type="entry name" value="KAZAL"/>
    <property type="match status" value="1"/>
</dbReference>
<evidence type="ECO:0000259" key="2">
    <source>
        <dbReference type="PROSITE" id="PS51465"/>
    </source>
</evidence>
<feature type="domain" description="Kazal-like" evidence="2">
    <location>
        <begin position="56"/>
        <end position="105"/>
    </location>
</feature>
<feature type="chain" id="PRO_5043750777" evidence="1">
    <location>
        <begin position="19"/>
        <end position="146"/>
    </location>
</feature>
<reference evidence="3" key="1">
    <citation type="journal article" date="2024" name="Syst. Appl. Microbiol.">
        <title>First single-strain enrichments of Electrothrix cable bacteria, description of E. aestuarii sp. nov. and E. rattekaaiensis sp. nov., and proposal of a cable bacteria taxonomy following the rules of the SeqCode.</title>
        <authorList>
            <person name="Plum-Jensen L.E."/>
            <person name="Schramm A."/>
            <person name="Marshall I.P.G."/>
        </authorList>
    </citation>
    <scope>NUCLEOTIDE SEQUENCE</scope>
    <source>
        <strain evidence="3">Rat1</strain>
    </source>
</reference>
<evidence type="ECO:0000256" key="1">
    <source>
        <dbReference type="SAM" id="SignalP"/>
    </source>
</evidence>
<dbReference type="PROSITE" id="PS51465">
    <property type="entry name" value="KAZAL_2"/>
    <property type="match status" value="1"/>
</dbReference>
<keyword evidence="1" id="KW-0732">Signal</keyword>
<dbReference type="InterPro" id="IPR036058">
    <property type="entry name" value="Kazal_dom_sf"/>
</dbReference>
<dbReference type="InterPro" id="IPR002350">
    <property type="entry name" value="Kazal_dom"/>
</dbReference>
<name>A0AAU8LQQ9_9BACT</name>
<keyword evidence="3" id="KW-0646">Protease inhibitor</keyword>
<organism evidence="3">
    <name type="scientific">Candidatus Electrothrix aestuarii</name>
    <dbReference type="NCBI Taxonomy" id="3062594"/>
    <lineage>
        <taxon>Bacteria</taxon>
        <taxon>Pseudomonadati</taxon>
        <taxon>Thermodesulfobacteriota</taxon>
        <taxon>Desulfobulbia</taxon>
        <taxon>Desulfobulbales</taxon>
        <taxon>Desulfobulbaceae</taxon>
        <taxon>Candidatus Electrothrix</taxon>
    </lineage>
</organism>
<reference evidence="3" key="2">
    <citation type="submission" date="2024-06" db="EMBL/GenBank/DDBJ databases">
        <authorList>
            <person name="Plum-Jensen L.E."/>
            <person name="Schramm A."/>
            <person name="Marshall I.P.G."/>
        </authorList>
    </citation>
    <scope>NUCLEOTIDE SEQUENCE</scope>
    <source>
        <strain evidence="3">Rat1</strain>
    </source>
</reference>
<keyword evidence="3" id="KW-0722">Serine protease inhibitor</keyword>
<proteinExistence type="predicted"/>
<dbReference type="GO" id="GO:0004867">
    <property type="term" value="F:serine-type endopeptidase inhibitor activity"/>
    <property type="evidence" value="ECO:0007669"/>
    <property type="project" value="UniProtKB-KW"/>
</dbReference>
<gene>
    <name evidence="3" type="ORF">Q3M24_12975</name>
</gene>
<feature type="signal peptide" evidence="1">
    <location>
        <begin position="1"/>
        <end position="18"/>
    </location>
</feature>
<dbReference type="Pfam" id="PF00050">
    <property type="entry name" value="Kazal_1"/>
    <property type="match status" value="1"/>
</dbReference>